<dbReference type="Pfam" id="PF03129">
    <property type="entry name" value="HGTP_anticodon"/>
    <property type="match status" value="1"/>
</dbReference>
<organism evidence="14 15">
    <name type="scientific">Endomicrobium proavitum</name>
    <dbReference type="NCBI Taxonomy" id="1408281"/>
    <lineage>
        <taxon>Bacteria</taxon>
        <taxon>Pseudomonadati</taxon>
        <taxon>Elusimicrobiota</taxon>
        <taxon>Endomicrobiia</taxon>
        <taxon>Endomicrobiales</taxon>
        <taxon>Endomicrobiaceae</taxon>
        <taxon>Endomicrobium</taxon>
    </lineage>
</organism>
<dbReference type="InterPro" id="IPR033730">
    <property type="entry name" value="ProRS_core_prok"/>
</dbReference>
<evidence type="ECO:0000256" key="9">
    <source>
        <dbReference type="ARBA" id="ARBA00047671"/>
    </source>
</evidence>
<dbReference type="OrthoDB" id="9809052at2"/>
<dbReference type="PROSITE" id="PS50862">
    <property type="entry name" value="AA_TRNA_LIGASE_II"/>
    <property type="match status" value="1"/>
</dbReference>
<dbReference type="CDD" id="cd00779">
    <property type="entry name" value="ProRS_core_prok"/>
    <property type="match status" value="1"/>
</dbReference>
<evidence type="ECO:0000256" key="10">
    <source>
        <dbReference type="ARBA" id="ARBA00053664"/>
    </source>
</evidence>
<dbReference type="FunFam" id="3.40.50.800:FF:000032">
    <property type="entry name" value="Proline--tRNA ligase"/>
    <property type="match status" value="1"/>
</dbReference>
<dbReference type="PIRSF" id="PIRSF001535">
    <property type="entry name" value="ProRS_1"/>
    <property type="match status" value="1"/>
</dbReference>
<dbReference type="RefSeq" id="WP_052569902.1">
    <property type="nucleotide sequence ID" value="NZ_CP009498.1"/>
</dbReference>
<dbReference type="InterPro" id="IPR006195">
    <property type="entry name" value="aa-tRNA-synth_II"/>
</dbReference>
<comment type="similarity">
    <text evidence="11 12">Belongs to the class-II aminoacyl-tRNA synthetase family. ProS type 1 subfamily.</text>
</comment>
<keyword evidence="5 12" id="KW-0547">Nucleotide-binding</keyword>
<dbReference type="Pfam" id="PF00587">
    <property type="entry name" value="tRNA-synt_2b"/>
    <property type="match status" value="1"/>
</dbReference>
<sequence length="569" mass="63605">MFYSKLYAPTLREAPSDADIISAKLMIRSGMIRKVASGLYEFLPLGLRALRKVENIIRREMNAAGGQEVVLPLIFPKELWIETGRWNVYGKELFRLKDRKDAEFCLAPTAEEGITDLVRKDVKSYKQLPVMFYQFGTKFRDEIRPRFGIMRAREFLMKDAYSFHADDADLEKYYKTMFDAYTNICSRCGFKFRAVEAASGAIGGSFSHEFMVLAEAGEEEIAHCECGYGANTEKAECLEIKYPKETENAAAEVYTPSIGSVEEVSKFLKISAEKFIKTLIYVSDGQPAAVLVRGDFEVNEIKLQSLLGSIELSLADDKTIEEATGAPCGFAGPVNLKKKIKVIADLSVINLQNAVVGANKKDYHLKDVNVNRDFKYDIAADVRKIIKGDACPKCKTGKIDFARGIEIGHCFKLGTKYSKSMNATYLDTNGKENLMVMGCYGIGVTRILAATIEQSHDDNGIIWPDNIAPFEVIIVPVNFADAKTKEATEKIYKELSSKGIDVLIDDRDERAGIKFKDADLIGIPYRITIGEKNLANGNVEFKARKNSKEAVELLKPQEAVNKIISIYKR</sequence>
<dbReference type="FunFam" id="3.30.930.10:FF:000042">
    <property type="entry name" value="probable proline--tRNA ligase, mitochondrial"/>
    <property type="match status" value="1"/>
</dbReference>
<dbReference type="AlphaFoldDB" id="A0A0G3WH47"/>
<dbReference type="InterPro" id="IPR050062">
    <property type="entry name" value="Pro-tRNA_synthetase"/>
</dbReference>
<evidence type="ECO:0000256" key="11">
    <source>
        <dbReference type="ARBA" id="ARBA00060755"/>
    </source>
</evidence>
<dbReference type="GO" id="GO:0005829">
    <property type="term" value="C:cytosol"/>
    <property type="evidence" value="ECO:0007669"/>
    <property type="project" value="TreeGrafter"/>
</dbReference>
<evidence type="ECO:0000313" key="14">
    <source>
        <dbReference type="EMBL" id="AKL97658.1"/>
    </source>
</evidence>
<dbReference type="GO" id="GO:0006433">
    <property type="term" value="P:prolyl-tRNA aminoacylation"/>
    <property type="evidence" value="ECO:0007669"/>
    <property type="project" value="UniProtKB-UniRule"/>
</dbReference>
<dbReference type="EC" id="6.1.1.15" evidence="12"/>
<dbReference type="PANTHER" id="PTHR42753">
    <property type="entry name" value="MITOCHONDRIAL RIBOSOME PROTEIN L39/PROLYL-TRNA LIGASE FAMILY MEMBER"/>
    <property type="match status" value="1"/>
</dbReference>
<dbReference type="InterPro" id="IPR004500">
    <property type="entry name" value="Pro-tRNA-synth_IIa_bac-type"/>
</dbReference>
<feature type="domain" description="Aminoacyl-transfer RNA synthetases class-II family profile" evidence="13">
    <location>
        <begin position="33"/>
        <end position="464"/>
    </location>
</feature>
<dbReference type="InterPro" id="IPR023717">
    <property type="entry name" value="Pro-tRNA-Synthase_IIa_type1"/>
</dbReference>
<evidence type="ECO:0000256" key="8">
    <source>
        <dbReference type="ARBA" id="ARBA00023146"/>
    </source>
</evidence>
<dbReference type="Gene3D" id="3.30.930.10">
    <property type="entry name" value="Bira Bifunctional Protein, Domain 2"/>
    <property type="match status" value="2"/>
</dbReference>
<dbReference type="NCBIfam" id="TIGR00409">
    <property type="entry name" value="proS_fam_II"/>
    <property type="match status" value="1"/>
</dbReference>
<accession>A0A0G3WH47</accession>
<dbReference type="KEGG" id="epo:Epro_0279"/>
<dbReference type="InterPro" id="IPR002314">
    <property type="entry name" value="aa-tRNA-synt_IIb"/>
</dbReference>
<comment type="catalytic activity">
    <reaction evidence="9 12">
        <text>tRNA(Pro) + L-proline + ATP = L-prolyl-tRNA(Pro) + AMP + diphosphate</text>
        <dbReference type="Rhea" id="RHEA:14305"/>
        <dbReference type="Rhea" id="RHEA-COMP:9700"/>
        <dbReference type="Rhea" id="RHEA-COMP:9702"/>
        <dbReference type="ChEBI" id="CHEBI:30616"/>
        <dbReference type="ChEBI" id="CHEBI:33019"/>
        <dbReference type="ChEBI" id="CHEBI:60039"/>
        <dbReference type="ChEBI" id="CHEBI:78442"/>
        <dbReference type="ChEBI" id="CHEBI:78532"/>
        <dbReference type="ChEBI" id="CHEBI:456215"/>
        <dbReference type="EC" id="6.1.1.15"/>
    </reaction>
</comment>
<keyword evidence="3 12" id="KW-0963">Cytoplasm</keyword>
<dbReference type="Proteomes" id="UP000035337">
    <property type="component" value="Chromosome"/>
</dbReference>
<gene>
    <name evidence="12 14" type="primary">proS</name>
    <name evidence="14" type="ORF">Epro_0279</name>
</gene>
<protein>
    <recommendedName>
        <fullName evidence="12">Proline--tRNA ligase</fullName>
        <ecNumber evidence="12">6.1.1.15</ecNumber>
    </recommendedName>
    <alternativeName>
        <fullName evidence="12">Prolyl-tRNA synthetase</fullName>
        <shortName evidence="12">ProRS</shortName>
    </alternativeName>
</protein>
<keyword evidence="4 12" id="KW-0436">Ligase</keyword>
<keyword evidence="6 12" id="KW-0067">ATP-binding</keyword>
<evidence type="ECO:0000259" key="13">
    <source>
        <dbReference type="PROSITE" id="PS50862"/>
    </source>
</evidence>
<name>A0A0G3WH47_9BACT</name>
<dbReference type="PATRIC" id="fig|1408281.3.peg.289"/>
<dbReference type="InterPro" id="IPR036754">
    <property type="entry name" value="YbaK/aa-tRNA-synt-asso_dom_sf"/>
</dbReference>
<proteinExistence type="inferred from homology"/>
<dbReference type="InterPro" id="IPR007214">
    <property type="entry name" value="YbaK/aa-tRNA-synth-assoc-dom"/>
</dbReference>
<evidence type="ECO:0000256" key="12">
    <source>
        <dbReference type="HAMAP-Rule" id="MF_01569"/>
    </source>
</evidence>
<dbReference type="CDD" id="cd00861">
    <property type="entry name" value="ProRS_anticodon_short"/>
    <property type="match status" value="1"/>
</dbReference>
<dbReference type="STRING" id="1408281.Epro_0279"/>
<dbReference type="PRINTS" id="PR01046">
    <property type="entry name" value="TRNASYNTHPRO"/>
</dbReference>
<dbReference type="InterPro" id="IPR004154">
    <property type="entry name" value="Anticodon-bd"/>
</dbReference>
<comment type="subcellular location">
    <subcellularLocation>
        <location evidence="1 12">Cytoplasm</location>
    </subcellularLocation>
</comment>
<dbReference type="GO" id="GO:0005524">
    <property type="term" value="F:ATP binding"/>
    <property type="evidence" value="ECO:0007669"/>
    <property type="project" value="UniProtKB-UniRule"/>
</dbReference>
<dbReference type="FunFam" id="3.30.930.10:FF:000065">
    <property type="entry name" value="Proline--tRNA ligase"/>
    <property type="match status" value="1"/>
</dbReference>
<evidence type="ECO:0000256" key="3">
    <source>
        <dbReference type="ARBA" id="ARBA00022490"/>
    </source>
</evidence>
<dbReference type="InterPro" id="IPR045864">
    <property type="entry name" value="aa-tRNA-synth_II/BPL/LPL"/>
</dbReference>
<dbReference type="InterPro" id="IPR002316">
    <property type="entry name" value="Pro-tRNA-ligase_IIa"/>
</dbReference>
<dbReference type="SUPFAM" id="SSF55681">
    <property type="entry name" value="Class II aaRS and biotin synthetases"/>
    <property type="match status" value="1"/>
</dbReference>
<evidence type="ECO:0000313" key="15">
    <source>
        <dbReference type="Proteomes" id="UP000035337"/>
    </source>
</evidence>
<evidence type="ECO:0000256" key="1">
    <source>
        <dbReference type="ARBA" id="ARBA00004496"/>
    </source>
</evidence>
<dbReference type="NCBIfam" id="NF006625">
    <property type="entry name" value="PRK09194.1"/>
    <property type="match status" value="1"/>
</dbReference>
<evidence type="ECO:0000256" key="7">
    <source>
        <dbReference type="ARBA" id="ARBA00022917"/>
    </source>
</evidence>
<evidence type="ECO:0000256" key="5">
    <source>
        <dbReference type="ARBA" id="ARBA00022741"/>
    </source>
</evidence>
<dbReference type="InterPro" id="IPR044140">
    <property type="entry name" value="ProRS_anticodon_short"/>
</dbReference>
<dbReference type="Gene3D" id="3.40.50.800">
    <property type="entry name" value="Anticodon-binding domain"/>
    <property type="match status" value="1"/>
</dbReference>
<comment type="domain">
    <text evidence="12">Consists of three domains: the N-terminal catalytic domain, the editing domain and the C-terminal anticodon-binding domain.</text>
</comment>
<evidence type="ECO:0000256" key="4">
    <source>
        <dbReference type="ARBA" id="ARBA00022598"/>
    </source>
</evidence>
<dbReference type="GO" id="GO:0002161">
    <property type="term" value="F:aminoacyl-tRNA deacylase activity"/>
    <property type="evidence" value="ECO:0007669"/>
    <property type="project" value="InterPro"/>
</dbReference>
<keyword evidence="8 12" id="KW-0030">Aminoacyl-tRNA synthetase</keyword>
<dbReference type="PANTHER" id="PTHR42753:SF2">
    <property type="entry name" value="PROLINE--TRNA LIGASE"/>
    <property type="match status" value="1"/>
</dbReference>
<dbReference type="GO" id="GO:0004827">
    <property type="term" value="F:proline-tRNA ligase activity"/>
    <property type="evidence" value="ECO:0007669"/>
    <property type="project" value="UniProtKB-UniRule"/>
</dbReference>
<keyword evidence="15" id="KW-1185">Reference proteome</keyword>
<evidence type="ECO:0000256" key="2">
    <source>
        <dbReference type="ARBA" id="ARBA00011738"/>
    </source>
</evidence>
<dbReference type="InterPro" id="IPR036621">
    <property type="entry name" value="Anticodon-bd_dom_sf"/>
</dbReference>
<comment type="subunit">
    <text evidence="2 12">Homodimer.</text>
</comment>
<evidence type="ECO:0000256" key="6">
    <source>
        <dbReference type="ARBA" id="ARBA00022840"/>
    </source>
</evidence>
<reference evidence="14 15" key="1">
    <citation type="submission" date="2014-09" db="EMBL/GenBank/DDBJ databases">
        <title>Complete genome sequence of Endomicrobium proavitum.</title>
        <authorList>
            <person name="Zheng H."/>
        </authorList>
    </citation>
    <scope>NUCLEOTIDE SEQUENCE [LARGE SCALE GENOMIC DNA]</scope>
    <source>
        <strain evidence="14 15">Rsa215</strain>
    </source>
</reference>
<comment type="function">
    <text evidence="10 12">Catalyzes the attachment of proline to tRNA(Pro) in a two-step reaction: proline is first activated by ATP to form Pro-AMP and then transferred to the acceptor end of tRNA(Pro). As ProRS can inadvertently accommodate and process non-cognate amino acids such as alanine and cysteine, to avoid such errors it has two additional distinct editing activities against alanine. One activity is designated as 'pretransfer' editing and involves the tRNA(Pro)-independent hydrolysis of activated Ala-AMP. The other activity is designated 'posttransfer' editing and involves deacylation of mischarged Ala-tRNA(Pro). The misacylated Cys-tRNA(Pro) is not edited by ProRS.</text>
</comment>
<dbReference type="HAMAP" id="MF_01569">
    <property type="entry name" value="Pro_tRNA_synth_type1"/>
    <property type="match status" value="1"/>
</dbReference>
<dbReference type="CDD" id="cd04334">
    <property type="entry name" value="ProRS-INS"/>
    <property type="match status" value="1"/>
</dbReference>
<dbReference type="SUPFAM" id="SSF52954">
    <property type="entry name" value="Class II aaRS ABD-related"/>
    <property type="match status" value="1"/>
</dbReference>
<keyword evidence="7 12" id="KW-0648">Protein biosynthesis</keyword>
<dbReference type="EMBL" id="CP009498">
    <property type="protein sequence ID" value="AKL97658.1"/>
    <property type="molecule type" value="Genomic_DNA"/>
</dbReference>
<dbReference type="Pfam" id="PF04073">
    <property type="entry name" value="tRNA_edit"/>
    <property type="match status" value="1"/>
</dbReference>
<dbReference type="SUPFAM" id="SSF55826">
    <property type="entry name" value="YbaK/ProRS associated domain"/>
    <property type="match status" value="1"/>
</dbReference>